<dbReference type="OrthoDB" id="5184233at2"/>
<comment type="caution">
    <text evidence="1">The sequence shown here is derived from an EMBL/GenBank/DDBJ whole genome shotgun (WGS) entry which is preliminary data.</text>
</comment>
<accession>A0A4Q7X030</accession>
<dbReference type="EMBL" id="SHKR01000012">
    <property type="protein sequence ID" value="RZU16194.1"/>
    <property type="molecule type" value="Genomic_DNA"/>
</dbReference>
<evidence type="ECO:0000313" key="2">
    <source>
        <dbReference type="Proteomes" id="UP000292027"/>
    </source>
</evidence>
<gene>
    <name evidence="1" type="ORF">EV645_3744</name>
</gene>
<proteinExistence type="predicted"/>
<evidence type="ECO:0000313" key="1">
    <source>
        <dbReference type="EMBL" id="RZU16194.1"/>
    </source>
</evidence>
<protein>
    <recommendedName>
        <fullName evidence="3">IrrE N-terminal-like domain-containing protein</fullName>
    </recommendedName>
</protein>
<name>A0A4Q7X030_9ACTN</name>
<dbReference type="RefSeq" id="WP_130445125.1">
    <property type="nucleotide sequence ID" value="NZ_SHKR01000012.1"/>
</dbReference>
<dbReference type="AlphaFoldDB" id="A0A4Q7X030"/>
<reference evidence="1 2" key="1">
    <citation type="journal article" date="2015" name="Stand. Genomic Sci.">
        <title>Genomic Encyclopedia of Bacterial and Archaeal Type Strains, Phase III: the genomes of soil and plant-associated and newly described type strains.</title>
        <authorList>
            <person name="Whitman W.B."/>
            <person name="Woyke T."/>
            <person name="Klenk H.P."/>
            <person name="Zhou Y."/>
            <person name="Lilburn T.G."/>
            <person name="Beck B.J."/>
            <person name="De Vos P."/>
            <person name="Vandamme P."/>
            <person name="Eisen J.A."/>
            <person name="Garrity G."/>
            <person name="Hugenholtz P."/>
            <person name="Kyrpides N.C."/>
        </authorList>
    </citation>
    <scope>NUCLEOTIDE SEQUENCE [LARGE SCALE GENOMIC DNA]</scope>
    <source>
        <strain evidence="1 2">VKM Ac-2540</strain>
    </source>
</reference>
<evidence type="ECO:0008006" key="3">
    <source>
        <dbReference type="Google" id="ProtNLM"/>
    </source>
</evidence>
<organism evidence="1 2">
    <name type="scientific">Kribbella rubisoli</name>
    <dbReference type="NCBI Taxonomy" id="3075929"/>
    <lineage>
        <taxon>Bacteria</taxon>
        <taxon>Bacillati</taxon>
        <taxon>Actinomycetota</taxon>
        <taxon>Actinomycetes</taxon>
        <taxon>Propionibacteriales</taxon>
        <taxon>Kribbellaceae</taxon>
        <taxon>Kribbella</taxon>
    </lineage>
</organism>
<keyword evidence="2" id="KW-1185">Reference proteome</keyword>
<dbReference type="Proteomes" id="UP000292027">
    <property type="component" value="Unassembled WGS sequence"/>
</dbReference>
<sequence length="449" mass="49257">MSDETMADRRYRMLEPDRSVELEQMRAKLVELGDTASLKTLGKMERGFDRFDKGKHGDPMKGLLMTISEEVRSAMRDLGADTDKLESARVGSTLREEVSAQLTPFSDGSGLAMISDAVLSLAFLYCQYAGVVTRSKAAWFRRGTTARDESLLIGLLRYYNVNQRVFGLAGKLGWRTSRRAMLTSYLVGMNAARFIVAHELSHHVLGHSSAPSGFSPGEHLPVCSDSQRLEMEADEFAFRTVRRAAGPFERSALTGALMAMLAIHSTEQALFVRRGVTHPAAATRASYLLQQVDPELQSYADNFIGTFLKATELSSDFSESAQPFEWEQYAAARDVTSSHPVDYLRTISLLDQLQCSPDQRLVDAVAKSALPIAGAGASYAGDVRRALATWGLGSEQIDSMLDPNRALTFHTLYEAIQASLMAQGMPPAERIGIPLAAARLVSDRVCTAR</sequence>